<evidence type="ECO:0000313" key="2">
    <source>
        <dbReference type="EMBL" id="MFD1464270.1"/>
    </source>
</evidence>
<evidence type="ECO:0008006" key="4">
    <source>
        <dbReference type="Google" id="ProtNLM"/>
    </source>
</evidence>
<reference evidence="3" key="1">
    <citation type="journal article" date="2019" name="Int. J. Syst. Evol. Microbiol.">
        <title>The Global Catalogue of Microorganisms (GCM) 10K type strain sequencing project: providing services to taxonomists for standard genome sequencing and annotation.</title>
        <authorList>
            <consortium name="The Broad Institute Genomics Platform"/>
            <consortium name="The Broad Institute Genome Sequencing Center for Infectious Disease"/>
            <person name="Wu L."/>
            <person name="Ma J."/>
        </authorList>
    </citation>
    <scope>NUCLEOTIDE SEQUENCE [LARGE SCALE GENOMIC DNA]</scope>
    <source>
        <strain evidence="3">CCM 9147</strain>
    </source>
</reference>
<sequence>MKRIIAFVLIIMMVGSSYALAAGSEAMLRKYVGFNYGDNGIYLRGFIPALNDNVTRPWELARWTGIFAFSGGKSTKVGNYDVFNVKRKADDPNFDKENGFGLVFKSQTALGDLFDAVMIDQTVGAKQRSYFRDTFVQSANDPQFDEGNPFFYRVEGKVFLRTSGILQRMGIAFSKTNKISENERQALYSVTKWPVLKATATGGKLKVDYTGYGVSERDIRIVATKKGAFPDLKNVVSLTGGKMIHTSAAAKTGSLSVDYEDLAKLLGRDIDVVIDDGYGRTAIKTVHLPKMPKKMDYIPTKLTLTEGHQLW</sequence>
<feature type="chain" id="PRO_5047148001" description="Phosphodiester glycosidase domain-containing protein" evidence="1">
    <location>
        <begin position="22"/>
        <end position="311"/>
    </location>
</feature>
<evidence type="ECO:0000313" key="3">
    <source>
        <dbReference type="Proteomes" id="UP001597340"/>
    </source>
</evidence>
<name>A0ABW4DHV9_9BACL</name>
<protein>
    <recommendedName>
        <fullName evidence="4">Phosphodiester glycosidase domain-containing protein</fullName>
    </recommendedName>
</protein>
<keyword evidence="1" id="KW-0732">Signal</keyword>
<proteinExistence type="predicted"/>
<gene>
    <name evidence="2" type="ORF">ACFQ5D_23780</name>
</gene>
<organism evidence="2 3">
    <name type="scientific">Paenibacillus farraposensis</name>
    <dbReference type="NCBI Taxonomy" id="2807095"/>
    <lineage>
        <taxon>Bacteria</taxon>
        <taxon>Bacillati</taxon>
        <taxon>Bacillota</taxon>
        <taxon>Bacilli</taxon>
        <taxon>Bacillales</taxon>
        <taxon>Paenibacillaceae</taxon>
        <taxon>Paenibacillus</taxon>
    </lineage>
</organism>
<dbReference type="EMBL" id="JBHTNZ010000114">
    <property type="protein sequence ID" value="MFD1464270.1"/>
    <property type="molecule type" value="Genomic_DNA"/>
</dbReference>
<feature type="signal peptide" evidence="1">
    <location>
        <begin position="1"/>
        <end position="21"/>
    </location>
</feature>
<keyword evidence="3" id="KW-1185">Reference proteome</keyword>
<accession>A0ABW4DHV9</accession>
<evidence type="ECO:0000256" key="1">
    <source>
        <dbReference type="SAM" id="SignalP"/>
    </source>
</evidence>
<comment type="caution">
    <text evidence="2">The sequence shown here is derived from an EMBL/GenBank/DDBJ whole genome shotgun (WGS) entry which is preliminary data.</text>
</comment>
<feature type="non-terminal residue" evidence="2">
    <location>
        <position position="311"/>
    </location>
</feature>
<dbReference type="Proteomes" id="UP001597340">
    <property type="component" value="Unassembled WGS sequence"/>
</dbReference>